<sequence length="98" mass="10909">MKDPPDGRFTLPTCDSAVVVRFSIPLSGSLGSIVVDTVKQASGGKTRRLLENELDIFFVRCFADVAFLVLWESAVGRPCRKKANFFFLRRLSTSPRKA</sequence>
<comment type="caution">
    <text evidence="1">The sequence shown here is derived from an EMBL/GenBank/DDBJ whole genome shotgun (WGS) entry which is preliminary data.</text>
</comment>
<organism evidence="1 2">
    <name type="scientific">Virgibacillus pantothenticus</name>
    <dbReference type="NCBI Taxonomy" id="1473"/>
    <lineage>
        <taxon>Bacteria</taxon>
        <taxon>Bacillati</taxon>
        <taxon>Bacillota</taxon>
        <taxon>Bacilli</taxon>
        <taxon>Bacillales</taxon>
        <taxon>Bacillaceae</taxon>
        <taxon>Virgibacillus</taxon>
    </lineage>
</organism>
<accession>A0A0L0QS09</accession>
<name>A0A0L0QS09_VIRPA</name>
<dbReference type="Proteomes" id="UP000036780">
    <property type="component" value="Unassembled WGS sequence"/>
</dbReference>
<keyword evidence="2" id="KW-1185">Reference proteome</keyword>
<protein>
    <submittedName>
        <fullName evidence="1">Uncharacterized protein</fullName>
    </submittedName>
</protein>
<dbReference type="EMBL" id="LGTO01000005">
    <property type="protein sequence ID" value="KNE21445.1"/>
    <property type="molecule type" value="Genomic_DNA"/>
</dbReference>
<reference evidence="2" key="1">
    <citation type="submission" date="2015-07" db="EMBL/GenBank/DDBJ databases">
        <title>Fjat-10053 dsm26.</title>
        <authorList>
            <person name="Liu B."/>
            <person name="Wang J."/>
            <person name="Zhu Y."/>
            <person name="Liu G."/>
            <person name="Chen Q."/>
            <person name="Chen Z."/>
            <person name="Lan J."/>
            <person name="Che J."/>
            <person name="Ge C."/>
            <person name="Shi H."/>
            <person name="Pan Z."/>
            <person name="Liu X."/>
        </authorList>
    </citation>
    <scope>NUCLEOTIDE SEQUENCE [LARGE SCALE GENOMIC DNA]</scope>
    <source>
        <strain evidence="2">DSM 26</strain>
    </source>
</reference>
<dbReference type="AlphaFoldDB" id="A0A0L0QS09"/>
<evidence type="ECO:0000313" key="1">
    <source>
        <dbReference type="EMBL" id="KNE21445.1"/>
    </source>
</evidence>
<dbReference type="PATRIC" id="fig|1473.5.peg.4473"/>
<evidence type="ECO:0000313" key="2">
    <source>
        <dbReference type="Proteomes" id="UP000036780"/>
    </source>
</evidence>
<gene>
    <name evidence="1" type="ORF">AFK71_07235</name>
</gene>
<proteinExistence type="predicted"/>